<organism evidence="2 3">
    <name type="scientific">Christiangramia aestuarii</name>
    <dbReference type="NCBI Taxonomy" id="1028746"/>
    <lineage>
        <taxon>Bacteria</taxon>
        <taxon>Pseudomonadati</taxon>
        <taxon>Bacteroidota</taxon>
        <taxon>Flavobacteriia</taxon>
        <taxon>Flavobacteriales</taxon>
        <taxon>Flavobacteriaceae</taxon>
        <taxon>Christiangramia</taxon>
    </lineage>
</organism>
<accession>A0A7K1LNV9</accession>
<evidence type="ECO:0008006" key="4">
    <source>
        <dbReference type="Google" id="ProtNLM"/>
    </source>
</evidence>
<dbReference type="RefSeq" id="WP_156275722.1">
    <property type="nucleotide sequence ID" value="NZ_BAABGI010000003.1"/>
</dbReference>
<name>A0A7K1LNV9_9FLAO</name>
<feature type="transmembrane region" description="Helical" evidence="1">
    <location>
        <begin position="79"/>
        <end position="99"/>
    </location>
</feature>
<keyword evidence="3" id="KW-1185">Reference proteome</keyword>
<protein>
    <recommendedName>
        <fullName evidence="4">DUF2846 domain-containing protein</fullName>
    </recommendedName>
</protein>
<evidence type="ECO:0000313" key="2">
    <source>
        <dbReference type="EMBL" id="MUP42492.1"/>
    </source>
</evidence>
<sequence>MPKLLIRRNSEWANKMRSFELYLNGIKIADIKDRQNLSFEIPEGKYQLIAKIDWCGSQPLNFEVEKGEVKRIEIRGFIYSRYLLPAAIFLGFLYFGLYFKFQYNSLVLATTMMVLFGYMMYFMSFGRNQYLRLFEI</sequence>
<dbReference type="Proteomes" id="UP000460416">
    <property type="component" value="Unassembled WGS sequence"/>
</dbReference>
<evidence type="ECO:0000313" key="3">
    <source>
        <dbReference type="Proteomes" id="UP000460416"/>
    </source>
</evidence>
<evidence type="ECO:0000256" key="1">
    <source>
        <dbReference type="SAM" id="Phobius"/>
    </source>
</evidence>
<comment type="caution">
    <text evidence="2">The sequence shown here is derived from an EMBL/GenBank/DDBJ whole genome shotgun (WGS) entry which is preliminary data.</text>
</comment>
<gene>
    <name evidence="2" type="ORF">FLP08_07905</name>
</gene>
<dbReference type="EMBL" id="VJVW01000003">
    <property type="protein sequence ID" value="MUP42492.1"/>
    <property type="molecule type" value="Genomic_DNA"/>
</dbReference>
<keyword evidence="1" id="KW-0472">Membrane</keyword>
<proteinExistence type="predicted"/>
<dbReference type="OrthoDB" id="2223488at2"/>
<keyword evidence="1" id="KW-0812">Transmembrane</keyword>
<dbReference type="AlphaFoldDB" id="A0A7K1LNV9"/>
<keyword evidence="1" id="KW-1133">Transmembrane helix</keyword>
<reference evidence="2 3" key="1">
    <citation type="submission" date="2019-07" db="EMBL/GenBank/DDBJ databases">
        <title>Gramella aestuarii sp. nov., isolated from a tidal flat, and emended description of Gramella echinicola.</title>
        <authorList>
            <person name="Liu L."/>
        </authorList>
    </citation>
    <scope>NUCLEOTIDE SEQUENCE [LARGE SCALE GENOMIC DNA]</scope>
    <source>
        <strain evidence="2 3">BS12</strain>
    </source>
</reference>
<feature type="transmembrane region" description="Helical" evidence="1">
    <location>
        <begin position="105"/>
        <end position="123"/>
    </location>
</feature>